<keyword evidence="3 11" id="KW-0723">Serine/threonine-protein kinase</keyword>
<evidence type="ECO:0000256" key="6">
    <source>
        <dbReference type="ARBA" id="ARBA00022777"/>
    </source>
</evidence>
<comment type="caution">
    <text evidence="14">The sequence shown here is derived from an EMBL/GenBank/DDBJ whole genome shotgun (WGS) entry which is preliminary data.</text>
</comment>
<evidence type="ECO:0000256" key="10">
    <source>
        <dbReference type="PROSITE-ProRule" id="PRU10141"/>
    </source>
</evidence>
<feature type="compositionally biased region" description="Low complexity" evidence="12">
    <location>
        <begin position="308"/>
        <end position="364"/>
    </location>
</feature>
<evidence type="ECO:0000256" key="8">
    <source>
        <dbReference type="ARBA" id="ARBA00047811"/>
    </source>
</evidence>
<evidence type="ECO:0000256" key="2">
    <source>
        <dbReference type="ARBA" id="ARBA00012425"/>
    </source>
</evidence>
<protein>
    <recommendedName>
        <fullName evidence="2">cyclin-dependent kinase</fullName>
        <ecNumber evidence="2">2.7.11.22</ecNumber>
    </recommendedName>
</protein>
<dbReference type="PROSITE" id="PS50011">
    <property type="entry name" value="PROTEIN_KINASE_DOM"/>
    <property type="match status" value="1"/>
</dbReference>
<accession>A0A9W8GV76</accession>
<dbReference type="Gene3D" id="1.10.510.10">
    <property type="entry name" value="Transferase(Phosphotransferase) domain 1"/>
    <property type="match status" value="1"/>
</dbReference>
<comment type="similarity">
    <text evidence="1">Belongs to the protein kinase superfamily. CMGC Ser/Thr protein kinase family. CDC2/CDKX subfamily.</text>
</comment>
<dbReference type="Pfam" id="PF00069">
    <property type="entry name" value="Pkinase"/>
    <property type="match status" value="1"/>
</dbReference>
<feature type="domain" description="Protein kinase" evidence="13">
    <location>
        <begin position="5"/>
        <end position="286"/>
    </location>
</feature>
<dbReference type="SMART" id="SM00220">
    <property type="entry name" value="S_TKc"/>
    <property type="match status" value="1"/>
</dbReference>
<dbReference type="FunFam" id="3.30.200.20:FF:000599">
    <property type="entry name" value="Cyclin-dependent kinase 2"/>
    <property type="match status" value="1"/>
</dbReference>
<feature type="region of interest" description="Disordered" evidence="12">
    <location>
        <begin position="303"/>
        <end position="371"/>
    </location>
</feature>
<evidence type="ECO:0000256" key="4">
    <source>
        <dbReference type="ARBA" id="ARBA00022679"/>
    </source>
</evidence>
<dbReference type="SUPFAM" id="SSF56112">
    <property type="entry name" value="Protein kinase-like (PK-like)"/>
    <property type="match status" value="1"/>
</dbReference>
<dbReference type="PROSITE" id="PS00108">
    <property type="entry name" value="PROTEIN_KINASE_ST"/>
    <property type="match status" value="1"/>
</dbReference>
<dbReference type="GO" id="GO:0005524">
    <property type="term" value="F:ATP binding"/>
    <property type="evidence" value="ECO:0007669"/>
    <property type="project" value="UniProtKB-UniRule"/>
</dbReference>
<gene>
    <name evidence="14" type="primary">PHO85</name>
    <name evidence="14" type="ORF">GGI19_003653</name>
</gene>
<keyword evidence="5 10" id="KW-0547">Nucleotide-binding</keyword>
<dbReference type="PANTHER" id="PTHR24056">
    <property type="entry name" value="CELL DIVISION PROTEIN KINASE"/>
    <property type="match status" value="1"/>
</dbReference>
<dbReference type="InterPro" id="IPR011009">
    <property type="entry name" value="Kinase-like_dom_sf"/>
</dbReference>
<dbReference type="FunFam" id="1.10.510.10:FF:000574">
    <property type="entry name" value="Cell division related protein kinase 2"/>
    <property type="match status" value="1"/>
</dbReference>
<evidence type="ECO:0000256" key="5">
    <source>
        <dbReference type="ARBA" id="ARBA00022741"/>
    </source>
</evidence>
<dbReference type="InterPro" id="IPR050108">
    <property type="entry name" value="CDK"/>
</dbReference>
<reference evidence="14" key="1">
    <citation type="submission" date="2022-07" db="EMBL/GenBank/DDBJ databases">
        <title>Phylogenomic reconstructions and comparative analyses of Kickxellomycotina fungi.</title>
        <authorList>
            <person name="Reynolds N.K."/>
            <person name="Stajich J.E."/>
            <person name="Barry K."/>
            <person name="Grigoriev I.V."/>
            <person name="Crous P."/>
            <person name="Smith M.E."/>
        </authorList>
    </citation>
    <scope>NUCLEOTIDE SEQUENCE</scope>
    <source>
        <strain evidence="14">BCRC 34297</strain>
    </source>
</reference>
<dbReference type="GO" id="GO:0004693">
    <property type="term" value="F:cyclin-dependent protein serine/threonine kinase activity"/>
    <property type="evidence" value="ECO:0007669"/>
    <property type="project" value="UniProtKB-EC"/>
</dbReference>
<feature type="binding site" evidence="10">
    <location>
        <position position="33"/>
    </location>
    <ligand>
        <name>ATP</name>
        <dbReference type="ChEBI" id="CHEBI:30616"/>
    </ligand>
</feature>
<dbReference type="PROSITE" id="PS00107">
    <property type="entry name" value="PROTEIN_KINASE_ATP"/>
    <property type="match status" value="1"/>
</dbReference>
<evidence type="ECO:0000313" key="15">
    <source>
        <dbReference type="Proteomes" id="UP001140011"/>
    </source>
</evidence>
<keyword evidence="7 10" id="KW-0067">ATP-binding</keyword>
<evidence type="ECO:0000259" key="13">
    <source>
        <dbReference type="PROSITE" id="PS50011"/>
    </source>
</evidence>
<dbReference type="OrthoDB" id="1732493at2759"/>
<comment type="catalytic activity">
    <reaction evidence="8">
        <text>L-threonyl-[protein] + ATP = O-phospho-L-threonyl-[protein] + ADP + H(+)</text>
        <dbReference type="Rhea" id="RHEA:46608"/>
        <dbReference type="Rhea" id="RHEA-COMP:11060"/>
        <dbReference type="Rhea" id="RHEA-COMP:11605"/>
        <dbReference type="ChEBI" id="CHEBI:15378"/>
        <dbReference type="ChEBI" id="CHEBI:30013"/>
        <dbReference type="ChEBI" id="CHEBI:30616"/>
        <dbReference type="ChEBI" id="CHEBI:61977"/>
        <dbReference type="ChEBI" id="CHEBI:456216"/>
        <dbReference type="EC" id="2.7.11.22"/>
    </reaction>
</comment>
<keyword evidence="4" id="KW-0808">Transferase</keyword>
<dbReference type="InterPro" id="IPR000719">
    <property type="entry name" value="Prot_kinase_dom"/>
</dbReference>
<proteinExistence type="inferred from homology"/>
<evidence type="ECO:0000256" key="3">
    <source>
        <dbReference type="ARBA" id="ARBA00022527"/>
    </source>
</evidence>
<dbReference type="Gene3D" id="3.30.200.20">
    <property type="entry name" value="Phosphorylase Kinase, domain 1"/>
    <property type="match status" value="1"/>
</dbReference>
<evidence type="ECO:0000256" key="11">
    <source>
        <dbReference type="RuleBase" id="RU000304"/>
    </source>
</evidence>
<organism evidence="14 15">
    <name type="scientific">Coemansia pectinata</name>
    <dbReference type="NCBI Taxonomy" id="1052879"/>
    <lineage>
        <taxon>Eukaryota</taxon>
        <taxon>Fungi</taxon>
        <taxon>Fungi incertae sedis</taxon>
        <taxon>Zoopagomycota</taxon>
        <taxon>Kickxellomycotina</taxon>
        <taxon>Kickxellomycetes</taxon>
        <taxon>Kickxellales</taxon>
        <taxon>Kickxellaceae</taxon>
        <taxon>Coemansia</taxon>
    </lineage>
</organism>
<keyword evidence="6" id="KW-0418">Kinase</keyword>
<evidence type="ECO:0000256" key="12">
    <source>
        <dbReference type="SAM" id="MobiDB-lite"/>
    </source>
</evidence>
<dbReference type="EMBL" id="JANBUH010000256">
    <property type="protein sequence ID" value="KAJ2752691.1"/>
    <property type="molecule type" value="Genomic_DNA"/>
</dbReference>
<comment type="catalytic activity">
    <reaction evidence="9">
        <text>L-seryl-[protein] + ATP = O-phospho-L-seryl-[protein] + ADP + H(+)</text>
        <dbReference type="Rhea" id="RHEA:17989"/>
        <dbReference type="Rhea" id="RHEA-COMP:9863"/>
        <dbReference type="Rhea" id="RHEA-COMP:11604"/>
        <dbReference type="ChEBI" id="CHEBI:15378"/>
        <dbReference type="ChEBI" id="CHEBI:29999"/>
        <dbReference type="ChEBI" id="CHEBI:30616"/>
        <dbReference type="ChEBI" id="CHEBI:83421"/>
        <dbReference type="ChEBI" id="CHEBI:456216"/>
        <dbReference type="EC" id="2.7.11.22"/>
    </reaction>
</comment>
<evidence type="ECO:0000256" key="9">
    <source>
        <dbReference type="ARBA" id="ARBA00048367"/>
    </source>
</evidence>
<evidence type="ECO:0000256" key="1">
    <source>
        <dbReference type="ARBA" id="ARBA00006485"/>
    </source>
</evidence>
<dbReference type="GO" id="GO:0005737">
    <property type="term" value="C:cytoplasm"/>
    <property type="evidence" value="ECO:0007669"/>
    <property type="project" value="TreeGrafter"/>
</dbReference>
<evidence type="ECO:0000256" key="7">
    <source>
        <dbReference type="ARBA" id="ARBA00022840"/>
    </source>
</evidence>
<dbReference type="AlphaFoldDB" id="A0A9W8GV76"/>
<dbReference type="InterPro" id="IPR017441">
    <property type="entry name" value="Protein_kinase_ATP_BS"/>
</dbReference>
<sequence length="371" mass="43337">MEGNYQRLEHLGEGTYATVYKGRSPKGEIVALKEIHLDPEEGAPSTAIREISLMKELDHENVVKLLDVVHTETKLMLVFEFMDKDLKRYMDANGNHGALPPQTIKLLMYQLLKGIKYCHEMRVLHRDLKPQNLLINARNQLKLGDFGLARAVGIPVNTFSNEVVTLWYRAPDVLLGSRNYTTTIDIWSAGCIMAEMFTGRPLFAGSSNDDQLIKIFRIMGTPSEATWHGVSQLSNWKNNFPPYPPQRFEQQLPQMDPYAIDLLKKLLVYDPNLRWEAARCLTHPYFQDLWQPPVPQHSLQMPAHMHEQQQLQQLHMQQQYQHQQNMRLQLQQQQQQQYHHQQQQHQQHQHPQYQQGMNPHQQHPQGPPYQQ</sequence>
<dbReference type="PANTHER" id="PTHR24056:SF46">
    <property type="entry name" value="CYCLIN-DEPENDENT KINASE 5"/>
    <property type="match status" value="1"/>
</dbReference>
<dbReference type="GO" id="GO:0005634">
    <property type="term" value="C:nucleus"/>
    <property type="evidence" value="ECO:0007669"/>
    <property type="project" value="TreeGrafter"/>
</dbReference>
<dbReference type="EC" id="2.7.11.22" evidence="2"/>
<name>A0A9W8GV76_9FUNG</name>
<evidence type="ECO:0000313" key="14">
    <source>
        <dbReference type="EMBL" id="KAJ2752691.1"/>
    </source>
</evidence>
<dbReference type="InterPro" id="IPR008271">
    <property type="entry name" value="Ser/Thr_kinase_AS"/>
</dbReference>
<dbReference type="Proteomes" id="UP001140011">
    <property type="component" value="Unassembled WGS sequence"/>
</dbReference>
<keyword evidence="15" id="KW-1185">Reference proteome</keyword>